<dbReference type="EMBL" id="JYDL01000010">
    <property type="protein sequence ID" value="KRX25874.1"/>
    <property type="molecule type" value="Genomic_DNA"/>
</dbReference>
<name>A0A0V0SGI9_9BILA</name>
<sequence>MKYSSPNSYYRKVIFEKITHDTTNFLMLAGKIMIMADEYDVGMMHKKQFIFIDYMNIQLMILSTEKN</sequence>
<proteinExistence type="predicted"/>
<gene>
    <name evidence="1" type="ORF">T07_10832</name>
</gene>
<evidence type="ECO:0000313" key="2">
    <source>
        <dbReference type="Proteomes" id="UP000054630"/>
    </source>
</evidence>
<evidence type="ECO:0000313" key="1">
    <source>
        <dbReference type="EMBL" id="KRX25874.1"/>
    </source>
</evidence>
<accession>A0A0V0SGI9</accession>
<organism evidence="1 2">
    <name type="scientific">Trichinella nelsoni</name>
    <dbReference type="NCBI Taxonomy" id="6336"/>
    <lineage>
        <taxon>Eukaryota</taxon>
        <taxon>Metazoa</taxon>
        <taxon>Ecdysozoa</taxon>
        <taxon>Nematoda</taxon>
        <taxon>Enoplea</taxon>
        <taxon>Dorylaimia</taxon>
        <taxon>Trichinellida</taxon>
        <taxon>Trichinellidae</taxon>
        <taxon>Trichinella</taxon>
    </lineage>
</organism>
<dbReference type="OrthoDB" id="10553613at2759"/>
<protein>
    <submittedName>
        <fullName evidence="1">Uncharacterized protein</fullName>
    </submittedName>
</protein>
<keyword evidence="2" id="KW-1185">Reference proteome</keyword>
<comment type="caution">
    <text evidence="1">The sequence shown here is derived from an EMBL/GenBank/DDBJ whole genome shotgun (WGS) entry which is preliminary data.</text>
</comment>
<dbReference type="AlphaFoldDB" id="A0A0V0SGI9"/>
<reference evidence="1 2" key="1">
    <citation type="submission" date="2015-01" db="EMBL/GenBank/DDBJ databases">
        <title>Evolution of Trichinella species and genotypes.</title>
        <authorList>
            <person name="Korhonen P.K."/>
            <person name="Edoardo P."/>
            <person name="Giuseppe L.R."/>
            <person name="Gasser R.B."/>
        </authorList>
    </citation>
    <scope>NUCLEOTIDE SEQUENCE [LARGE SCALE GENOMIC DNA]</scope>
    <source>
        <strain evidence="1">ISS37</strain>
    </source>
</reference>
<dbReference type="Proteomes" id="UP000054630">
    <property type="component" value="Unassembled WGS sequence"/>
</dbReference>